<accession>A0ACC1JPG6</accession>
<organism evidence="1 2">
    <name type="scientific">Coemansia nantahalensis</name>
    <dbReference type="NCBI Taxonomy" id="2789366"/>
    <lineage>
        <taxon>Eukaryota</taxon>
        <taxon>Fungi</taxon>
        <taxon>Fungi incertae sedis</taxon>
        <taxon>Zoopagomycota</taxon>
        <taxon>Kickxellomycotina</taxon>
        <taxon>Kickxellomycetes</taxon>
        <taxon>Kickxellales</taxon>
        <taxon>Kickxellaceae</taxon>
        <taxon>Coemansia</taxon>
    </lineage>
</organism>
<reference evidence="1" key="1">
    <citation type="submission" date="2022-07" db="EMBL/GenBank/DDBJ databases">
        <title>Phylogenomic reconstructions and comparative analyses of Kickxellomycotina fungi.</title>
        <authorList>
            <person name="Reynolds N.K."/>
            <person name="Stajich J.E."/>
            <person name="Barry K."/>
            <person name="Grigoriev I.V."/>
            <person name="Crous P."/>
            <person name="Smith M.E."/>
        </authorList>
    </citation>
    <scope>NUCLEOTIDE SEQUENCE</scope>
    <source>
        <strain evidence="1">CBS 109366</strain>
    </source>
</reference>
<dbReference type="EMBL" id="JANBUJ010002256">
    <property type="protein sequence ID" value="KAJ2764702.1"/>
    <property type="molecule type" value="Genomic_DNA"/>
</dbReference>
<proteinExistence type="predicted"/>
<keyword evidence="2" id="KW-1185">Reference proteome</keyword>
<sequence>VLTDPHTRAAYDRLGEDGIRVSKAVGHKVQTTRDLLDAFEHDARMRRIEEVEQWTRSKSEVAIHVDAAKAVSPLVRQVLRDSGMEQPVWGAAAVDRMLTKHSFSADLTNRLTGVVSGHMFSKGRIGTGNVIGTLKYAPGLHSSLSASVPVLPPYVITLKSMHQLSLSTFASTEIVQHTPNLATPPFATVTLGRLLFGTTTGVLTMRTGNQYAVGPFWAASPTRAPRATPSATDGRQVRREASGVTLGLMTDNEGKGRVYVEVAAGLEQSHAMARCERRLGPHFTVTGSLALVAVGAPMPDEPRYDAHDAVSSAGDSSSASGLQGLGDVQVHVEILAAVDKWTKLEWKVDVGLSSGVMVTLGLHRMEHKISLPVLLSPLVELDVAGWAVVIPATVAFGLHYGVLKPRRRRLVQQRMRELEDEQRHHLYQQRRSAEEAVRLMAASVEHSRAAARAANGLVIESALYGDLPFGIAAQNTNAVSAALDNIRASHAALAAADRPRACDVTLALHALVADDQLVIAASGSRHSLPGFYDPAFGVPKSLFVRYRFRGALHEALVRDGEALAIPMRSHCIEA</sequence>
<protein>
    <submittedName>
        <fullName evidence="1">Uncharacterized protein</fullName>
    </submittedName>
</protein>
<gene>
    <name evidence="1" type="ORF">IWQ57_005065</name>
</gene>
<evidence type="ECO:0000313" key="1">
    <source>
        <dbReference type="EMBL" id="KAJ2764702.1"/>
    </source>
</evidence>
<evidence type="ECO:0000313" key="2">
    <source>
        <dbReference type="Proteomes" id="UP001140234"/>
    </source>
</evidence>
<name>A0ACC1JPG6_9FUNG</name>
<dbReference type="Proteomes" id="UP001140234">
    <property type="component" value="Unassembled WGS sequence"/>
</dbReference>
<comment type="caution">
    <text evidence="1">The sequence shown here is derived from an EMBL/GenBank/DDBJ whole genome shotgun (WGS) entry which is preliminary data.</text>
</comment>
<feature type="non-terminal residue" evidence="1">
    <location>
        <position position="1"/>
    </location>
</feature>